<name>A0A6A3NFG4_9STRA</name>
<dbReference type="Proteomes" id="UP000429607">
    <property type="component" value="Unassembled WGS sequence"/>
</dbReference>
<keyword evidence="1" id="KW-0732">Signal</keyword>
<dbReference type="AlphaFoldDB" id="A0A6A3NFG4"/>
<reference evidence="4 5" key="1">
    <citation type="submission" date="2018-09" db="EMBL/GenBank/DDBJ databases">
        <title>Genomic investigation of the strawberry pathogen Phytophthora fragariae indicates pathogenicity is determined by transcriptional variation in three key races.</title>
        <authorList>
            <person name="Adams T.M."/>
            <person name="Armitage A.D."/>
            <person name="Sobczyk M.K."/>
            <person name="Bates H.J."/>
            <person name="Dunwell J.M."/>
            <person name="Nellist C.F."/>
            <person name="Harrison R.J."/>
        </authorList>
    </citation>
    <scope>NUCLEOTIDE SEQUENCE [LARGE SCALE GENOMIC DNA]</scope>
    <source>
        <strain evidence="3 4">SCRP249</strain>
        <strain evidence="2 5">SCRP324</strain>
    </source>
</reference>
<comment type="caution">
    <text evidence="2">The sequence shown here is derived from an EMBL/GenBank/DDBJ whole genome shotgun (WGS) entry which is preliminary data.</text>
</comment>
<dbReference type="Proteomes" id="UP000435112">
    <property type="component" value="Unassembled WGS sequence"/>
</dbReference>
<protein>
    <recommendedName>
        <fullName evidence="6">RxLR effector protein</fullName>
    </recommendedName>
</protein>
<gene>
    <name evidence="3" type="ORF">PR001_g4791</name>
    <name evidence="2" type="ORF">PR002_g5173</name>
</gene>
<proteinExistence type="predicted"/>
<dbReference type="EMBL" id="QXFU01000216">
    <property type="protein sequence ID" value="KAE9040023.1"/>
    <property type="molecule type" value="Genomic_DNA"/>
</dbReference>
<sequence>MRTLQSKFAKNMLFLLVLASSCMVPNQKLYNKPVTTGSIATISSVFVLVLQDVERSLSYAHDKLLISSTAS</sequence>
<feature type="chain" id="PRO_5036165311" description="RxLR effector protein" evidence="1">
    <location>
        <begin position="20"/>
        <end position="71"/>
    </location>
</feature>
<evidence type="ECO:0000313" key="4">
    <source>
        <dbReference type="Proteomes" id="UP000429607"/>
    </source>
</evidence>
<feature type="signal peptide" evidence="1">
    <location>
        <begin position="1"/>
        <end position="19"/>
    </location>
</feature>
<evidence type="ECO:0000313" key="3">
    <source>
        <dbReference type="EMBL" id="KAE9045883.1"/>
    </source>
</evidence>
<accession>A0A6A3NFG4</accession>
<evidence type="ECO:0008006" key="6">
    <source>
        <dbReference type="Google" id="ProtNLM"/>
    </source>
</evidence>
<dbReference type="EMBL" id="QXFV01000202">
    <property type="protein sequence ID" value="KAE9045883.1"/>
    <property type="molecule type" value="Genomic_DNA"/>
</dbReference>
<evidence type="ECO:0000256" key="1">
    <source>
        <dbReference type="SAM" id="SignalP"/>
    </source>
</evidence>
<dbReference type="PROSITE" id="PS51257">
    <property type="entry name" value="PROKAR_LIPOPROTEIN"/>
    <property type="match status" value="1"/>
</dbReference>
<organism evidence="2 5">
    <name type="scientific">Phytophthora rubi</name>
    <dbReference type="NCBI Taxonomy" id="129364"/>
    <lineage>
        <taxon>Eukaryota</taxon>
        <taxon>Sar</taxon>
        <taxon>Stramenopiles</taxon>
        <taxon>Oomycota</taxon>
        <taxon>Peronosporomycetes</taxon>
        <taxon>Peronosporales</taxon>
        <taxon>Peronosporaceae</taxon>
        <taxon>Phytophthora</taxon>
    </lineage>
</organism>
<evidence type="ECO:0000313" key="2">
    <source>
        <dbReference type="EMBL" id="KAE9040023.1"/>
    </source>
</evidence>
<evidence type="ECO:0000313" key="5">
    <source>
        <dbReference type="Proteomes" id="UP000435112"/>
    </source>
</evidence>